<dbReference type="EMBL" id="CP081135">
    <property type="protein sequence ID" value="UEL48210.1"/>
    <property type="molecule type" value="Genomic_DNA"/>
</dbReference>
<dbReference type="Proteomes" id="UP001198983">
    <property type="component" value="Chromosome"/>
</dbReference>
<proteinExistence type="predicted"/>
<evidence type="ECO:0000313" key="2">
    <source>
        <dbReference type="Proteomes" id="UP001198983"/>
    </source>
</evidence>
<reference evidence="1 2" key="1">
    <citation type="journal article" date="2023" name="Int. J. Syst. Evol. Microbiol.">
        <title>Terrisporobacter hibernicus sp. nov., isolated from bovine faeces in Northern Ireland.</title>
        <authorList>
            <person name="Mitchell M."/>
            <person name="Nguyen S.V."/>
            <person name="Connor M."/>
            <person name="Fairley D.J."/>
            <person name="Donoghue O."/>
            <person name="Marshall H."/>
            <person name="Koolman L."/>
            <person name="McMullan G."/>
            <person name="Schaffer K.E."/>
            <person name="McGrath J.W."/>
            <person name="Fanning S."/>
        </authorList>
    </citation>
    <scope>NUCLEOTIDE SEQUENCE [LARGE SCALE GENOMIC DNA]</scope>
    <source>
        <strain evidence="1 2">MCA3</strain>
    </source>
</reference>
<evidence type="ECO:0000313" key="1">
    <source>
        <dbReference type="EMBL" id="UEL48210.1"/>
    </source>
</evidence>
<protein>
    <submittedName>
        <fullName evidence="1">Uncharacterized protein</fullName>
    </submittedName>
</protein>
<dbReference type="AlphaFoldDB" id="A0AAX2ZIK4"/>
<name>A0AAX2ZIK4_9FIRM</name>
<dbReference type="KEGG" id="tem:JW646_01805"/>
<keyword evidence="2" id="KW-1185">Reference proteome</keyword>
<organism evidence="1 2">
    <name type="scientific">Terrisporobacter hibernicus</name>
    <dbReference type="NCBI Taxonomy" id="2813371"/>
    <lineage>
        <taxon>Bacteria</taxon>
        <taxon>Bacillati</taxon>
        <taxon>Bacillota</taxon>
        <taxon>Clostridia</taxon>
        <taxon>Peptostreptococcales</taxon>
        <taxon>Peptostreptococcaceae</taxon>
        <taxon>Terrisporobacter</taxon>
    </lineage>
</organism>
<accession>A0AAX2ZIK4</accession>
<gene>
    <name evidence="1" type="ORF">JW646_01805</name>
</gene>
<dbReference type="RefSeq" id="WP_228416359.1">
    <property type="nucleotide sequence ID" value="NZ_CP081135.1"/>
</dbReference>
<sequence length="116" mass="13692">MEEYRDINKAVLKEIDFKLHGYAMRNIRFVTLVNYTYSIQEEMNMSDDFYNAVLDYILSIITSNSKDKSMLGEIMDIIGYDENSRIEIIASHWNVLTTIPEREVLDVLYQEHTKTI</sequence>